<keyword evidence="2" id="KW-0326">Glycosidase</keyword>
<name>A0A8S1QYY4_9CILI</name>
<protein>
    <recommendedName>
        <fullName evidence="4">Glycoside hydrolase family 5 domain-containing protein</fullName>
    </recommendedName>
</protein>
<dbReference type="GO" id="GO:0004553">
    <property type="term" value="F:hydrolase activity, hydrolyzing O-glycosyl compounds"/>
    <property type="evidence" value="ECO:0007669"/>
    <property type="project" value="InterPro"/>
</dbReference>
<dbReference type="PROSITE" id="PS00659">
    <property type="entry name" value="GLYCOSYL_HYDROL_F5"/>
    <property type="match status" value="1"/>
</dbReference>
<dbReference type="InterPro" id="IPR001547">
    <property type="entry name" value="Glyco_hydro_5"/>
</dbReference>
<dbReference type="PANTHER" id="PTHR31308:SF3">
    <property type="entry name" value="ENDOGLYCOCERAMIDASE"/>
    <property type="match status" value="1"/>
</dbReference>
<dbReference type="Pfam" id="PF00150">
    <property type="entry name" value="Cellulase"/>
    <property type="match status" value="1"/>
</dbReference>
<accession>A0A8S1QYY4</accession>
<evidence type="ECO:0000313" key="6">
    <source>
        <dbReference type="Proteomes" id="UP000692954"/>
    </source>
</evidence>
<keyword evidence="1" id="KW-0378">Hydrolase</keyword>
<feature type="signal peptide" evidence="3">
    <location>
        <begin position="1"/>
        <end position="16"/>
    </location>
</feature>
<comment type="caution">
    <text evidence="5">The sequence shown here is derived from an EMBL/GenBank/DDBJ whole genome shotgun (WGS) entry which is preliminary data.</text>
</comment>
<evidence type="ECO:0000259" key="4">
    <source>
        <dbReference type="Pfam" id="PF00150"/>
    </source>
</evidence>
<dbReference type="EMBL" id="CAJJDN010000126">
    <property type="protein sequence ID" value="CAD8120463.1"/>
    <property type="molecule type" value="Genomic_DNA"/>
</dbReference>
<dbReference type="GO" id="GO:0000272">
    <property type="term" value="P:polysaccharide catabolic process"/>
    <property type="evidence" value="ECO:0007669"/>
    <property type="project" value="InterPro"/>
</dbReference>
<gene>
    <name evidence="5" type="ORF">PSON_ATCC_30995.1.T1260101</name>
</gene>
<reference evidence="5" key="1">
    <citation type="submission" date="2021-01" db="EMBL/GenBank/DDBJ databases">
        <authorList>
            <consortium name="Genoscope - CEA"/>
            <person name="William W."/>
        </authorList>
    </citation>
    <scope>NUCLEOTIDE SEQUENCE</scope>
</reference>
<evidence type="ECO:0000256" key="2">
    <source>
        <dbReference type="ARBA" id="ARBA00023295"/>
    </source>
</evidence>
<feature type="chain" id="PRO_5035903820" description="Glycoside hydrolase family 5 domain-containing protein" evidence="3">
    <location>
        <begin position="17"/>
        <end position="496"/>
    </location>
</feature>
<feature type="domain" description="Glycoside hydrolase family 5" evidence="4">
    <location>
        <begin position="66"/>
        <end position="371"/>
    </location>
</feature>
<dbReference type="InterPro" id="IPR018087">
    <property type="entry name" value="Glyco_hydro_5_CS"/>
</dbReference>
<sequence>MIEIIIFSIIIGVINCFDIDKQGNIVDENGAIHIFHGVNVVYKPPPFYPKMDEFDVMTSFSDLDCQLITSLGFNIIRLHVAFEAGMPQRGILNDDYILHIREIVRLAAKYEIYVILDAHQDLLNRQFCGEGFPDWAVTKIDFPSPQKIDLNYDEQGYPKIEDCLQIGNFAKFYLSSDVGRNMESILKNENGIADMFGLFWKRVAEIHKDEWNVLGYEILNEPSSGNYQRSKLQYLWPGWANKHLIMPFYQLINQYIREVDTEKLVFFEPYFTDAFGGGFNHNIGGKKYQKKEVMSYHLYCGIWKISPFLCRQVYNFMYPLKKLNINHLGTGGMLTEFGSLPNKPFAQKILSSMLYKADKYLQSWVYWQYKGYNDYTSSSSMYDESIFNPDGSLQNYKIKALVRPYAQTICASKIYYSKYNHQKQKYILKYDSIQIPNCKTLIYVPPINEFQMGFKFECNSKIECTLKTEGYSTVSVINYAGRVKLIIQPILYLEDK</sequence>
<keyword evidence="3" id="KW-0732">Signal</keyword>
<dbReference type="Proteomes" id="UP000692954">
    <property type="component" value="Unassembled WGS sequence"/>
</dbReference>
<organism evidence="5 6">
    <name type="scientific">Paramecium sonneborni</name>
    <dbReference type="NCBI Taxonomy" id="65129"/>
    <lineage>
        <taxon>Eukaryota</taxon>
        <taxon>Sar</taxon>
        <taxon>Alveolata</taxon>
        <taxon>Ciliophora</taxon>
        <taxon>Intramacronucleata</taxon>
        <taxon>Oligohymenophorea</taxon>
        <taxon>Peniculida</taxon>
        <taxon>Parameciidae</taxon>
        <taxon>Paramecium</taxon>
    </lineage>
</organism>
<evidence type="ECO:0000256" key="3">
    <source>
        <dbReference type="SAM" id="SignalP"/>
    </source>
</evidence>
<dbReference type="InterPro" id="IPR052066">
    <property type="entry name" value="Glycosphingolipid_Hydrolases"/>
</dbReference>
<evidence type="ECO:0000313" key="5">
    <source>
        <dbReference type="EMBL" id="CAD8120463.1"/>
    </source>
</evidence>
<dbReference type="OrthoDB" id="1887033at2759"/>
<evidence type="ECO:0000256" key="1">
    <source>
        <dbReference type="ARBA" id="ARBA00022801"/>
    </source>
</evidence>
<dbReference type="AlphaFoldDB" id="A0A8S1QYY4"/>
<dbReference type="PANTHER" id="PTHR31308">
    <property type="match status" value="1"/>
</dbReference>
<keyword evidence="6" id="KW-1185">Reference proteome</keyword>
<proteinExistence type="predicted"/>